<reference evidence="3" key="2">
    <citation type="submission" date="2015-01" db="EMBL/GenBank/DDBJ databases">
        <title>Evolutionary Origins and Diversification of the Mycorrhizal Mutualists.</title>
        <authorList>
            <consortium name="DOE Joint Genome Institute"/>
            <consortium name="Mycorrhizal Genomics Consortium"/>
            <person name="Kohler A."/>
            <person name="Kuo A."/>
            <person name="Nagy L.G."/>
            <person name="Floudas D."/>
            <person name="Copeland A."/>
            <person name="Barry K.W."/>
            <person name="Cichocki N."/>
            <person name="Veneault-Fourrey C."/>
            <person name="LaButti K."/>
            <person name="Lindquist E.A."/>
            <person name="Lipzen A."/>
            <person name="Lundell T."/>
            <person name="Morin E."/>
            <person name="Murat C."/>
            <person name="Riley R."/>
            <person name="Ohm R."/>
            <person name="Sun H."/>
            <person name="Tunlid A."/>
            <person name="Henrissat B."/>
            <person name="Grigoriev I.V."/>
            <person name="Hibbett D.S."/>
            <person name="Martin F."/>
        </authorList>
    </citation>
    <scope>NUCLEOTIDE SEQUENCE [LARGE SCALE GENOMIC DNA]</scope>
    <source>
        <strain evidence="3">441</strain>
    </source>
</reference>
<sequence>MTVGCAVVVDATGEEHRMLLDQCCSFDRLMAFVPGILSKCRPDKAHIQQWYIDRGQFDFIIDDGTNMTQLTRESDIWSTIEPGTKIIMRVITTEVARRLSASYQCHCGKWNRVKINEVAVVNALKDGFTIIW</sequence>
<dbReference type="Pfam" id="PF22893">
    <property type="entry name" value="ULD_2"/>
    <property type="match status" value="1"/>
</dbReference>
<dbReference type="AlphaFoldDB" id="A0A0C9Z2H8"/>
<dbReference type="InterPro" id="IPR054464">
    <property type="entry name" value="ULD_fung"/>
</dbReference>
<accession>A0A0C9Z2H8</accession>
<keyword evidence="3" id="KW-1185">Reference proteome</keyword>
<evidence type="ECO:0000259" key="1">
    <source>
        <dbReference type="Pfam" id="PF22893"/>
    </source>
</evidence>
<name>A0A0C9Z2H8_9AGAM</name>
<dbReference type="OrthoDB" id="2672490at2759"/>
<dbReference type="HOGENOM" id="CLU_155387_0_0_1"/>
<reference evidence="2 3" key="1">
    <citation type="submission" date="2014-04" db="EMBL/GenBank/DDBJ databases">
        <authorList>
            <consortium name="DOE Joint Genome Institute"/>
            <person name="Kuo A."/>
            <person name="Kohler A."/>
            <person name="Costa M.D."/>
            <person name="Nagy L.G."/>
            <person name="Floudas D."/>
            <person name="Copeland A."/>
            <person name="Barry K.W."/>
            <person name="Cichocki N."/>
            <person name="Veneault-Fourrey C."/>
            <person name="LaButti K."/>
            <person name="Lindquist E.A."/>
            <person name="Lipzen A."/>
            <person name="Lundell T."/>
            <person name="Morin E."/>
            <person name="Murat C."/>
            <person name="Sun H."/>
            <person name="Tunlid A."/>
            <person name="Henrissat B."/>
            <person name="Grigoriev I.V."/>
            <person name="Hibbett D.S."/>
            <person name="Martin F."/>
            <person name="Nordberg H.P."/>
            <person name="Cantor M.N."/>
            <person name="Hua S.X."/>
        </authorList>
    </citation>
    <scope>NUCLEOTIDE SEQUENCE [LARGE SCALE GENOMIC DNA]</scope>
    <source>
        <strain evidence="2 3">441</strain>
    </source>
</reference>
<feature type="domain" description="Ubiquitin-like" evidence="1">
    <location>
        <begin position="7"/>
        <end position="92"/>
    </location>
</feature>
<dbReference type="EMBL" id="KN833853">
    <property type="protein sequence ID" value="KIK16572.1"/>
    <property type="molecule type" value="Genomic_DNA"/>
</dbReference>
<gene>
    <name evidence="2" type="ORF">PISMIDRAFT_113135</name>
</gene>
<evidence type="ECO:0000313" key="3">
    <source>
        <dbReference type="Proteomes" id="UP000054018"/>
    </source>
</evidence>
<dbReference type="Proteomes" id="UP000054018">
    <property type="component" value="Unassembled WGS sequence"/>
</dbReference>
<evidence type="ECO:0000313" key="2">
    <source>
        <dbReference type="EMBL" id="KIK16572.1"/>
    </source>
</evidence>
<proteinExistence type="predicted"/>
<organism evidence="2 3">
    <name type="scientific">Pisolithus microcarpus 441</name>
    <dbReference type="NCBI Taxonomy" id="765257"/>
    <lineage>
        <taxon>Eukaryota</taxon>
        <taxon>Fungi</taxon>
        <taxon>Dikarya</taxon>
        <taxon>Basidiomycota</taxon>
        <taxon>Agaricomycotina</taxon>
        <taxon>Agaricomycetes</taxon>
        <taxon>Agaricomycetidae</taxon>
        <taxon>Boletales</taxon>
        <taxon>Sclerodermatineae</taxon>
        <taxon>Pisolithaceae</taxon>
        <taxon>Pisolithus</taxon>
    </lineage>
</organism>
<protein>
    <recommendedName>
        <fullName evidence="1">Ubiquitin-like domain-containing protein</fullName>
    </recommendedName>
</protein>